<dbReference type="InterPro" id="IPR000873">
    <property type="entry name" value="AMP-dep_synth/lig_dom"/>
</dbReference>
<dbReference type="Pfam" id="PF00501">
    <property type="entry name" value="AMP-binding"/>
    <property type="match status" value="1"/>
</dbReference>
<dbReference type="InterPro" id="IPR045851">
    <property type="entry name" value="AMP-bd_C_sf"/>
</dbReference>
<proteinExistence type="predicted"/>
<name>A0A3B0VCN1_9ZZZZ</name>
<dbReference type="Gene3D" id="3.30.300.30">
    <property type="match status" value="1"/>
</dbReference>
<dbReference type="InterPro" id="IPR042099">
    <property type="entry name" value="ANL_N_sf"/>
</dbReference>
<dbReference type="EC" id="6.2.1.3" evidence="3"/>
<dbReference type="InterPro" id="IPR020845">
    <property type="entry name" value="AMP-binding_CS"/>
</dbReference>
<dbReference type="Pfam" id="PF13193">
    <property type="entry name" value="AMP-binding_C"/>
    <property type="match status" value="1"/>
</dbReference>
<dbReference type="InterPro" id="IPR050237">
    <property type="entry name" value="ATP-dep_AMP-bd_enzyme"/>
</dbReference>
<evidence type="ECO:0000259" key="2">
    <source>
        <dbReference type="Pfam" id="PF13193"/>
    </source>
</evidence>
<accession>A0A3B0VCN1</accession>
<dbReference type="AlphaFoldDB" id="A0A3B0VCN1"/>
<dbReference type="GO" id="GO:0004467">
    <property type="term" value="F:long-chain fatty acid-CoA ligase activity"/>
    <property type="evidence" value="ECO:0007669"/>
    <property type="project" value="UniProtKB-EC"/>
</dbReference>
<reference evidence="3" key="1">
    <citation type="submission" date="2018-06" db="EMBL/GenBank/DDBJ databases">
        <authorList>
            <person name="Zhirakovskaya E."/>
        </authorList>
    </citation>
    <scope>NUCLEOTIDE SEQUENCE</scope>
</reference>
<protein>
    <submittedName>
        <fullName evidence="3">Long-chain-fatty-acid--CoA ligase</fullName>
        <ecNumber evidence="3">6.2.1.3</ecNumber>
    </submittedName>
</protein>
<dbReference type="Gene3D" id="3.40.50.12780">
    <property type="entry name" value="N-terminal domain of ligase-like"/>
    <property type="match status" value="1"/>
</dbReference>
<feature type="domain" description="AMP-binding enzyme C-terminal" evidence="2">
    <location>
        <begin position="437"/>
        <end position="512"/>
    </location>
</feature>
<evidence type="ECO:0000313" key="3">
    <source>
        <dbReference type="EMBL" id="VAW40651.1"/>
    </source>
</evidence>
<dbReference type="PROSITE" id="PS00455">
    <property type="entry name" value="AMP_BINDING"/>
    <property type="match status" value="1"/>
</dbReference>
<gene>
    <name evidence="3" type="ORF">MNBD_DELTA04-15</name>
</gene>
<dbReference type="PANTHER" id="PTHR43767:SF10">
    <property type="entry name" value="SURFACTIN SYNTHASE SUBUNIT 1"/>
    <property type="match status" value="1"/>
</dbReference>
<keyword evidence="3" id="KW-0436">Ligase</keyword>
<sequence>MIKKPQRLLREGMLENAALHPEKTAFVIQGESFTYGQLADGALRLAAALVDHGVRRGDRVAIYMENTWPCVLSTYGTLLAGAVFLLINPQTKQEKLRFILEDSEAAILISDSHLENIFISAVNRAPAVRAVFVAGDIAQAGQEIAAGVEALADILAHTPPLKEPVFTIPNDLAALIYTSGSTGIPKGVMQTHQSMVFAAWSLIEYLRLSEDDRIMLFLPLAFDYGLYQLLMTMKLGATLIVERSFAFPAVVYKRLMEQRATVFPGVPTIFSMLLETYKKRKAISFPDITRVTNTAAALPVEYIPFLKKIFPNALIFKMYGLTECKRVSYLEPELLDSKPGSVGKAIPGTETFLLSPAGDAVGPETPGILHVRGPHIMAGYWRRPELSRQMLKAGNLPGERILCTHDWFKYDKDGFLYFVGRSDDIIKTRGEKVSPVEIENVLHGISGIKEAVVIGVPDATLGQAIHAFVVVAESAGLTDGKIKKICMSNLENFMIPQHVTFVDEMPQSPNGKIDKKKLLESGRT</sequence>
<organism evidence="3">
    <name type="scientific">hydrothermal vent metagenome</name>
    <dbReference type="NCBI Taxonomy" id="652676"/>
    <lineage>
        <taxon>unclassified sequences</taxon>
        <taxon>metagenomes</taxon>
        <taxon>ecological metagenomes</taxon>
    </lineage>
</organism>
<dbReference type="InterPro" id="IPR025110">
    <property type="entry name" value="AMP-bd_C"/>
</dbReference>
<feature type="domain" description="AMP-dependent synthetase/ligase" evidence="1">
    <location>
        <begin position="15"/>
        <end position="381"/>
    </location>
</feature>
<dbReference type="PANTHER" id="PTHR43767">
    <property type="entry name" value="LONG-CHAIN-FATTY-ACID--COA LIGASE"/>
    <property type="match status" value="1"/>
</dbReference>
<dbReference type="SUPFAM" id="SSF56801">
    <property type="entry name" value="Acetyl-CoA synthetase-like"/>
    <property type="match status" value="1"/>
</dbReference>
<dbReference type="EMBL" id="UOEY01000106">
    <property type="protein sequence ID" value="VAW40651.1"/>
    <property type="molecule type" value="Genomic_DNA"/>
</dbReference>
<evidence type="ECO:0000259" key="1">
    <source>
        <dbReference type="Pfam" id="PF00501"/>
    </source>
</evidence>